<keyword evidence="2" id="KW-1185">Reference proteome</keyword>
<proteinExistence type="predicted"/>
<dbReference type="Proteomes" id="UP000192257">
    <property type="component" value="Unassembled WGS sequence"/>
</dbReference>
<dbReference type="GeneID" id="39982500"/>
<dbReference type="EMBL" id="NBCO01000004">
    <property type="protein sequence ID" value="ORC92312.1"/>
    <property type="molecule type" value="Genomic_DNA"/>
</dbReference>
<evidence type="ECO:0000313" key="2">
    <source>
        <dbReference type="Proteomes" id="UP000192257"/>
    </source>
</evidence>
<sequence>MISTLGTWDEGIRAFLKNVSQKGPEPWDMSYEERRRLTLEPRVLRQLELEDEWKETCMEGIWNGMRRFARPMEDYKLSESRFYEYLLSIGISSEYLKIRLFQLFRVEPSAEIDCLRVCKALYMGLTDEGTSSNFLTHCYKSLPCSPLTSEVDRSAVLKAYEQQQQQRLTKEQKNSADLRKQQLEGVLSFYEDTDGVVFDIDAFKSLFFEAGWHLWASSFVKQIFEAAAKYFNSPYGSFPVIPLRWTKMAEPLPYSRDVVYDADSLLLQNIELTGKDNIDMKQKGKKRRGRKSQKK</sequence>
<dbReference type="AlphaFoldDB" id="A0A1X0P5V6"/>
<evidence type="ECO:0000313" key="1">
    <source>
        <dbReference type="EMBL" id="ORC92312.1"/>
    </source>
</evidence>
<comment type="caution">
    <text evidence="1">The sequence shown here is derived from an EMBL/GenBank/DDBJ whole genome shotgun (WGS) entry which is preliminary data.</text>
</comment>
<reference evidence="1 2" key="1">
    <citation type="submission" date="2017-03" db="EMBL/GenBank/DDBJ databases">
        <title>An alternative strategy for trypanosome survival in the mammalian bloodstream revealed through genome and transcriptome analysis of the ubiquitous bovine parasite Trypanosoma (Megatrypanum) theileri.</title>
        <authorList>
            <person name="Kelly S."/>
            <person name="Ivens A."/>
            <person name="Mott A."/>
            <person name="O'Neill E."/>
            <person name="Emms D."/>
            <person name="Macleod O."/>
            <person name="Voorheis P."/>
            <person name="Matthews J."/>
            <person name="Matthews K."/>
            <person name="Carrington M."/>
        </authorList>
    </citation>
    <scope>NUCLEOTIDE SEQUENCE [LARGE SCALE GENOMIC DNA]</scope>
    <source>
        <strain evidence="1">Edinburgh</strain>
    </source>
</reference>
<dbReference type="OrthoDB" id="238691at2759"/>
<organism evidence="1 2">
    <name type="scientific">Trypanosoma theileri</name>
    <dbReference type="NCBI Taxonomy" id="67003"/>
    <lineage>
        <taxon>Eukaryota</taxon>
        <taxon>Discoba</taxon>
        <taxon>Euglenozoa</taxon>
        <taxon>Kinetoplastea</taxon>
        <taxon>Metakinetoplastina</taxon>
        <taxon>Trypanosomatida</taxon>
        <taxon>Trypanosomatidae</taxon>
        <taxon>Trypanosoma</taxon>
    </lineage>
</organism>
<dbReference type="RefSeq" id="XP_028886378.1">
    <property type="nucleotide sequence ID" value="XM_029022720.1"/>
</dbReference>
<protein>
    <submittedName>
        <fullName evidence="1">Uncharacterized protein</fullName>
    </submittedName>
</protein>
<name>A0A1X0P5V6_9TRYP</name>
<dbReference type="VEuPathDB" id="TriTrypDB:TM35_000045260"/>
<gene>
    <name evidence="1" type="ORF">TM35_000045260</name>
</gene>
<accession>A0A1X0P5V6</accession>